<dbReference type="PROSITE" id="PS50977">
    <property type="entry name" value="HTH_TETR_2"/>
    <property type="match status" value="1"/>
</dbReference>
<keyword evidence="1 2" id="KW-0238">DNA-binding</keyword>
<evidence type="ECO:0000259" key="3">
    <source>
        <dbReference type="PROSITE" id="PS50977"/>
    </source>
</evidence>
<dbReference type="Pfam" id="PF00440">
    <property type="entry name" value="TetR_N"/>
    <property type="match status" value="1"/>
</dbReference>
<dbReference type="SUPFAM" id="SSF46689">
    <property type="entry name" value="Homeodomain-like"/>
    <property type="match status" value="1"/>
</dbReference>
<evidence type="ECO:0000313" key="4">
    <source>
        <dbReference type="EMBL" id="RZO07831.1"/>
    </source>
</evidence>
<evidence type="ECO:0000256" key="1">
    <source>
        <dbReference type="ARBA" id="ARBA00023125"/>
    </source>
</evidence>
<reference evidence="4 5" key="1">
    <citation type="submission" date="2019-02" db="EMBL/GenBank/DDBJ databases">
        <title>Prokaryotic population dynamics and viral predation in marine succession experiment using metagenomics: the confinement effect.</title>
        <authorList>
            <person name="Haro-Moreno J.M."/>
            <person name="Rodriguez-Valera F."/>
            <person name="Lopez-Perez M."/>
        </authorList>
    </citation>
    <scope>NUCLEOTIDE SEQUENCE [LARGE SCALE GENOMIC DNA]</scope>
    <source>
        <strain evidence="4">MED-G169</strain>
    </source>
</reference>
<evidence type="ECO:0000256" key="2">
    <source>
        <dbReference type="PROSITE-ProRule" id="PRU00335"/>
    </source>
</evidence>
<feature type="DNA-binding region" description="H-T-H motif" evidence="2">
    <location>
        <begin position="41"/>
        <end position="60"/>
    </location>
</feature>
<accession>A0A520LNC2</accession>
<dbReference type="Proteomes" id="UP000318148">
    <property type="component" value="Unassembled WGS sequence"/>
</dbReference>
<organism evidence="4 5">
    <name type="scientific">SAR92 clade bacterium</name>
    <dbReference type="NCBI Taxonomy" id="2315479"/>
    <lineage>
        <taxon>Bacteria</taxon>
        <taxon>Pseudomonadati</taxon>
        <taxon>Pseudomonadota</taxon>
        <taxon>Gammaproteobacteria</taxon>
        <taxon>Cellvibrionales</taxon>
        <taxon>Porticoccaceae</taxon>
        <taxon>SAR92 clade</taxon>
    </lineage>
</organism>
<protein>
    <submittedName>
        <fullName evidence="4">TetR/AcrR family transcriptional regulator</fullName>
    </submittedName>
</protein>
<sequence length="224" mass="25484">MTDTSIAEKIREKKKLFLVREQIIIDSARDLLTTKPIDKITVSEIAKRASIGKGTIYKHFQTKDEILVRIMVDYEKGISAQLEKGLERAKEGDPGAVSKAYFESRLANPAIDRLVQKLEDRLCDTEGVKDQMREFYQIRRSHEESLKSVVSELISKGILEDVPPHYHYLSCWALAQGAIELFFNKTWGDLDDMSQLLGYITSIGVTMGNKGQYHSKGDKKPFKN</sequence>
<comment type="caution">
    <text evidence="4">The sequence shown here is derived from an EMBL/GenBank/DDBJ whole genome shotgun (WGS) entry which is preliminary data.</text>
</comment>
<gene>
    <name evidence="4" type="ORF">EVB02_01180</name>
</gene>
<name>A0A520LNC2_9GAMM</name>
<dbReference type="InterPro" id="IPR009057">
    <property type="entry name" value="Homeodomain-like_sf"/>
</dbReference>
<dbReference type="PANTHER" id="PTHR43479:SF11">
    <property type="entry name" value="ACREF_ENVCD OPERON REPRESSOR-RELATED"/>
    <property type="match status" value="1"/>
</dbReference>
<dbReference type="InterPro" id="IPR001647">
    <property type="entry name" value="HTH_TetR"/>
</dbReference>
<dbReference type="PANTHER" id="PTHR43479">
    <property type="entry name" value="ACREF/ENVCD OPERON REPRESSOR-RELATED"/>
    <property type="match status" value="1"/>
</dbReference>
<proteinExistence type="predicted"/>
<dbReference type="GO" id="GO:0003677">
    <property type="term" value="F:DNA binding"/>
    <property type="evidence" value="ECO:0007669"/>
    <property type="project" value="UniProtKB-UniRule"/>
</dbReference>
<dbReference type="InterPro" id="IPR050624">
    <property type="entry name" value="HTH-type_Tx_Regulator"/>
</dbReference>
<dbReference type="Gene3D" id="1.10.357.10">
    <property type="entry name" value="Tetracycline Repressor, domain 2"/>
    <property type="match status" value="1"/>
</dbReference>
<dbReference type="PRINTS" id="PR00455">
    <property type="entry name" value="HTHTETR"/>
</dbReference>
<dbReference type="AlphaFoldDB" id="A0A520LNC2"/>
<feature type="domain" description="HTH tetR-type" evidence="3">
    <location>
        <begin position="18"/>
        <end position="78"/>
    </location>
</feature>
<dbReference type="EMBL" id="SHBO01000008">
    <property type="protein sequence ID" value="RZO07831.1"/>
    <property type="molecule type" value="Genomic_DNA"/>
</dbReference>
<evidence type="ECO:0000313" key="5">
    <source>
        <dbReference type="Proteomes" id="UP000318148"/>
    </source>
</evidence>